<dbReference type="InterPro" id="IPR025380">
    <property type="entry name" value="DUF4369"/>
</dbReference>
<evidence type="ECO:0000256" key="3">
    <source>
        <dbReference type="ARBA" id="ARBA00023157"/>
    </source>
</evidence>
<keyword evidence="5" id="KW-0732">Signal</keyword>
<evidence type="ECO:0000313" key="7">
    <source>
        <dbReference type="EMBL" id="SCC42913.1"/>
    </source>
</evidence>
<reference evidence="7 8" key="1">
    <citation type="submission" date="2016-08" db="EMBL/GenBank/DDBJ databases">
        <authorList>
            <person name="Seilhamer J.J."/>
        </authorList>
    </citation>
    <scope>NUCLEOTIDE SEQUENCE [LARGE SCALE GENOMIC DNA]</scope>
    <source>
        <strain evidence="7 8">A37T2</strain>
    </source>
</reference>
<dbReference type="PROSITE" id="PS00194">
    <property type="entry name" value="THIOREDOXIN_1"/>
    <property type="match status" value="1"/>
</dbReference>
<dbReference type="Proteomes" id="UP000242818">
    <property type="component" value="Unassembled WGS sequence"/>
</dbReference>
<dbReference type="Pfam" id="PF14289">
    <property type="entry name" value="DUF4369"/>
    <property type="match status" value="1"/>
</dbReference>
<dbReference type="SUPFAM" id="SSF52833">
    <property type="entry name" value="Thioredoxin-like"/>
    <property type="match status" value="1"/>
</dbReference>
<feature type="signal peptide" evidence="5">
    <location>
        <begin position="1"/>
        <end position="20"/>
    </location>
</feature>
<dbReference type="PANTHER" id="PTHR42852">
    <property type="entry name" value="THIOL:DISULFIDE INTERCHANGE PROTEIN DSBE"/>
    <property type="match status" value="1"/>
</dbReference>
<dbReference type="InterPro" id="IPR000866">
    <property type="entry name" value="AhpC/TSA"/>
</dbReference>
<name>A0A1C4EH30_9BACT</name>
<dbReference type="GO" id="GO:0016491">
    <property type="term" value="F:oxidoreductase activity"/>
    <property type="evidence" value="ECO:0007669"/>
    <property type="project" value="InterPro"/>
</dbReference>
<evidence type="ECO:0000256" key="1">
    <source>
        <dbReference type="ARBA" id="ARBA00004196"/>
    </source>
</evidence>
<dbReference type="InterPro" id="IPR013766">
    <property type="entry name" value="Thioredoxin_domain"/>
</dbReference>
<dbReference type="InterPro" id="IPR050553">
    <property type="entry name" value="Thioredoxin_ResA/DsbE_sf"/>
</dbReference>
<feature type="chain" id="PRO_5008691152" evidence="5">
    <location>
        <begin position="21"/>
        <end position="378"/>
    </location>
</feature>
<dbReference type="EMBL" id="FMAR01000008">
    <property type="protein sequence ID" value="SCC42913.1"/>
    <property type="molecule type" value="Genomic_DNA"/>
</dbReference>
<keyword evidence="8" id="KW-1185">Reference proteome</keyword>
<evidence type="ECO:0000313" key="8">
    <source>
        <dbReference type="Proteomes" id="UP000242818"/>
    </source>
</evidence>
<evidence type="ECO:0000256" key="4">
    <source>
        <dbReference type="ARBA" id="ARBA00023284"/>
    </source>
</evidence>
<dbReference type="STRING" id="1335309.GA0116948_108109"/>
<dbReference type="Pfam" id="PF00578">
    <property type="entry name" value="AhpC-TSA"/>
    <property type="match status" value="1"/>
</dbReference>
<dbReference type="GO" id="GO:0016209">
    <property type="term" value="F:antioxidant activity"/>
    <property type="evidence" value="ECO:0007669"/>
    <property type="project" value="InterPro"/>
</dbReference>
<feature type="domain" description="Thioredoxin" evidence="6">
    <location>
        <begin position="238"/>
        <end position="378"/>
    </location>
</feature>
<keyword evidence="3" id="KW-1015">Disulfide bond</keyword>
<organism evidence="7 8">
    <name type="scientific">Chitinophaga costaii</name>
    <dbReference type="NCBI Taxonomy" id="1335309"/>
    <lineage>
        <taxon>Bacteria</taxon>
        <taxon>Pseudomonadati</taxon>
        <taxon>Bacteroidota</taxon>
        <taxon>Chitinophagia</taxon>
        <taxon>Chitinophagales</taxon>
        <taxon>Chitinophagaceae</taxon>
        <taxon>Chitinophaga</taxon>
    </lineage>
</organism>
<gene>
    <name evidence="7" type="ORF">GA0116948_108109</name>
</gene>
<dbReference type="AlphaFoldDB" id="A0A1C4EH30"/>
<dbReference type="PROSITE" id="PS51352">
    <property type="entry name" value="THIOREDOXIN_2"/>
    <property type="match status" value="1"/>
</dbReference>
<comment type="subcellular location">
    <subcellularLocation>
        <location evidence="1">Cell envelope</location>
    </subcellularLocation>
</comment>
<protein>
    <submittedName>
        <fullName evidence="7">Peroxiredoxin</fullName>
    </submittedName>
</protein>
<dbReference type="InterPro" id="IPR017937">
    <property type="entry name" value="Thioredoxin_CS"/>
</dbReference>
<keyword evidence="4" id="KW-0676">Redox-active center</keyword>
<dbReference type="GO" id="GO:0017004">
    <property type="term" value="P:cytochrome complex assembly"/>
    <property type="evidence" value="ECO:0007669"/>
    <property type="project" value="UniProtKB-KW"/>
</dbReference>
<dbReference type="Gene3D" id="3.40.30.10">
    <property type="entry name" value="Glutaredoxin"/>
    <property type="match status" value="1"/>
</dbReference>
<dbReference type="InterPro" id="IPR036249">
    <property type="entry name" value="Thioredoxin-like_sf"/>
</dbReference>
<dbReference type="CDD" id="cd02966">
    <property type="entry name" value="TlpA_like_family"/>
    <property type="match status" value="1"/>
</dbReference>
<dbReference type="GO" id="GO:0030313">
    <property type="term" value="C:cell envelope"/>
    <property type="evidence" value="ECO:0007669"/>
    <property type="project" value="UniProtKB-SubCell"/>
</dbReference>
<dbReference type="PANTHER" id="PTHR42852:SF6">
    <property type="entry name" value="THIOL:DISULFIDE INTERCHANGE PROTEIN DSBE"/>
    <property type="match status" value="1"/>
</dbReference>
<evidence type="ECO:0000259" key="6">
    <source>
        <dbReference type="PROSITE" id="PS51352"/>
    </source>
</evidence>
<evidence type="ECO:0000256" key="5">
    <source>
        <dbReference type="SAM" id="SignalP"/>
    </source>
</evidence>
<sequence length="378" mass="41752">MHMKNLVILAAACLPLTALAQGKFVLKGEVKNPTVTRADLFFVPPGGPLTHDSAVVTNGKFTFSGALSDIAEARLNLSHDGKPALLQQPTDSKAFYLEPKTLSIVSTTDSIKNAHLEHSPLNDVNEQYMASMKPANMRMDSLQKDYASKTPEQRNDEAYIHSLQERQQDIQQEMTAVSEKFYQTHLQSYIGLVAFTNVADVDNKTEEVKANFAKFSPEVKASTLGKNFSKQIEAKMATAVGQIAPDFASKDPQDKSVKLSDFKGKYVLLDFWASWCGPCRAENPNVVAVYSKFKDKNFTVLGVSLDRPGAKDAWTKAIEKDGLAWTQVSDLQFWDSPIAKQYGIQSIPANFLIDPTGKIVAKNMRGEALENKLAELLK</sequence>
<accession>A0A1C4EH30</accession>
<keyword evidence="2" id="KW-0201">Cytochrome c-type biogenesis</keyword>
<proteinExistence type="predicted"/>
<evidence type="ECO:0000256" key="2">
    <source>
        <dbReference type="ARBA" id="ARBA00022748"/>
    </source>
</evidence>